<reference evidence="3" key="1">
    <citation type="submission" date="2020-07" db="EMBL/GenBank/DDBJ databases">
        <title>Genome sequence and genetic diversity analysis of an under-domesticated orphan crop, white fonio (Digitaria exilis).</title>
        <authorList>
            <person name="Bennetzen J.L."/>
            <person name="Chen S."/>
            <person name="Ma X."/>
            <person name="Wang X."/>
            <person name="Yssel A.E.J."/>
            <person name="Chaluvadi S.R."/>
            <person name="Johnson M."/>
            <person name="Gangashetty P."/>
            <person name="Hamidou F."/>
            <person name="Sanogo M.D."/>
            <person name="Zwaenepoel A."/>
            <person name="Wallace J."/>
            <person name="Van De Peer Y."/>
            <person name="Van Deynze A."/>
        </authorList>
    </citation>
    <scope>NUCLEOTIDE SEQUENCE</scope>
    <source>
        <tissue evidence="3">Leaves</tissue>
    </source>
</reference>
<gene>
    <name evidence="3" type="ORF">HU200_006353</name>
</gene>
<evidence type="ECO:0000313" key="4">
    <source>
        <dbReference type="Proteomes" id="UP000636709"/>
    </source>
</evidence>
<dbReference type="OrthoDB" id="1740076at2759"/>
<evidence type="ECO:0000313" key="3">
    <source>
        <dbReference type="EMBL" id="KAF8769744.1"/>
    </source>
</evidence>
<dbReference type="Pfam" id="PF20100">
    <property type="entry name" value="DUF6490"/>
    <property type="match status" value="1"/>
</dbReference>
<feature type="transmembrane region" description="Helical" evidence="2">
    <location>
        <begin position="276"/>
        <end position="299"/>
    </location>
</feature>
<dbReference type="AlphaFoldDB" id="A0A835KQU3"/>
<feature type="region of interest" description="Disordered" evidence="1">
    <location>
        <begin position="134"/>
        <end position="153"/>
    </location>
</feature>
<feature type="transmembrane region" description="Helical" evidence="2">
    <location>
        <begin position="341"/>
        <end position="361"/>
    </location>
</feature>
<evidence type="ECO:0000256" key="1">
    <source>
        <dbReference type="SAM" id="MobiDB-lite"/>
    </source>
</evidence>
<dbReference type="PANTHER" id="PTHR46610:SF27">
    <property type="entry name" value="PGG DOMAIN-CONTAINING PROTEIN"/>
    <property type="match status" value="1"/>
</dbReference>
<evidence type="ECO:0000256" key="2">
    <source>
        <dbReference type="SAM" id="Phobius"/>
    </source>
</evidence>
<keyword evidence="4" id="KW-1185">Reference proteome</keyword>
<keyword evidence="2" id="KW-1133">Transmembrane helix</keyword>
<feature type="transmembrane region" description="Helical" evidence="2">
    <location>
        <begin position="250"/>
        <end position="270"/>
    </location>
</feature>
<dbReference type="InterPro" id="IPR045501">
    <property type="entry name" value="DUF6490"/>
</dbReference>
<dbReference type="PANTHER" id="PTHR46610">
    <property type="entry name" value="OS05G0181300 PROTEIN"/>
    <property type="match status" value="1"/>
</dbReference>
<dbReference type="EMBL" id="JACEFO010000430">
    <property type="protein sequence ID" value="KAF8769744.1"/>
    <property type="molecule type" value="Genomic_DNA"/>
</dbReference>
<protein>
    <submittedName>
        <fullName evidence="3">Uncharacterized protein</fullName>
    </submittedName>
</protein>
<comment type="caution">
    <text evidence="3">The sequence shown here is derived from an EMBL/GenBank/DDBJ whole genome shotgun (WGS) entry which is preliminary data.</text>
</comment>
<feature type="transmembrane region" description="Helical" evidence="2">
    <location>
        <begin position="311"/>
        <end position="329"/>
    </location>
</feature>
<name>A0A835KQU3_9POAL</name>
<keyword evidence="2" id="KW-0812">Transmembrane</keyword>
<dbReference type="Proteomes" id="UP000636709">
    <property type="component" value="Unassembled WGS sequence"/>
</dbReference>
<keyword evidence="2" id="KW-0472">Membrane</keyword>
<sequence length="369" mass="40392">MFLEISEKAGSRTWLQATIELQQNYARDPNGSWNSGVFHGGLLTHSHVFHARCLRSYVPLLHETALFVLSTEENQQGCASDASMKLVCLSPSSTGPTRRASVKRLDLFRVSRGGRPPEGVSTAMVTPRHVRARHARTDGSTLRGKGAFEDDEALPPRSFDRQVQSRATPPVHHDRLGCALCVSPRRRRFPPRVYTQSSVIVAMATLPQADAARQPAMDCAARTPLLGDQLPNTLPDNGCGADNAVGSFSWSWLTFLGFVFLTFNSTMAIVRSQGEATAVAFVSFSYVDLVALFGCLRMYERAAAGSAKREWLKVAVWVLTTLLTFAFSYKVATVMPAPVAVLVWLMAFVAAAGGFVAFFIYQEKKGEAI</sequence>
<accession>A0A835KQU3</accession>
<organism evidence="3 4">
    <name type="scientific">Digitaria exilis</name>
    <dbReference type="NCBI Taxonomy" id="1010633"/>
    <lineage>
        <taxon>Eukaryota</taxon>
        <taxon>Viridiplantae</taxon>
        <taxon>Streptophyta</taxon>
        <taxon>Embryophyta</taxon>
        <taxon>Tracheophyta</taxon>
        <taxon>Spermatophyta</taxon>
        <taxon>Magnoliopsida</taxon>
        <taxon>Liliopsida</taxon>
        <taxon>Poales</taxon>
        <taxon>Poaceae</taxon>
        <taxon>PACMAD clade</taxon>
        <taxon>Panicoideae</taxon>
        <taxon>Panicodae</taxon>
        <taxon>Paniceae</taxon>
        <taxon>Anthephorinae</taxon>
        <taxon>Digitaria</taxon>
    </lineage>
</organism>
<proteinExistence type="predicted"/>